<protein>
    <submittedName>
        <fullName evidence="1">Uncharacterized protein</fullName>
    </submittedName>
</protein>
<evidence type="ECO:0000313" key="2">
    <source>
        <dbReference type="Proteomes" id="UP001056120"/>
    </source>
</evidence>
<accession>A0ACB8YEZ3</accession>
<reference evidence="1 2" key="2">
    <citation type="journal article" date="2022" name="Mol. Ecol. Resour.">
        <title>The genomes of chicory, endive, great burdock and yacon provide insights into Asteraceae paleo-polyploidization history and plant inulin production.</title>
        <authorList>
            <person name="Fan W."/>
            <person name="Wang S."/>
            <person name="Wang H."/>
            <person name="Wang A."/>
            <person name="Jiang F."/>
            <person name="Liu H."/>
            <person name="Zhao H."/>
            <person name="Xu D."/>
            <person name="Zhang Y."/>
        </authorList>
    </citation>
    <scope>NUCLEOTIDE SEQUENCE [LARGE SCALE GENOMIC DNA]</scope>
    <source>
        <strain evidence="2">cv. Yunnan</strain>
        <tissue evidence="1">Leaves</tissue>
    </source>
</reference>
<proteinExistence type="predicted"/>
<name>A0ACB8YEZ3_9ASTR</name>
<keyword evidence="2" id="KW-1185">Reference proteome</keyword>
<evidence type="ECO:0000313" key="1">
    <source>
        <dbReference type="EMBL" id="KAI3683986.1"/>
    </source>
</evidence>
<reference evidence="2" key="1">
    <citation type="journal article" date="2022" name="Mol. Ecol. Resour.">
        <title>The genomes of chicory, endive, great burdock and yacon provide insights into Asteraceae palaeo-polyploidization history and plant inulin production.</title>
        <authorList>
            <person name="Fan W."/>
            <person name="Wang S."/>
            <person name="Wang H."/>
            <person name="Wang A."/>
            <person name="Jiang F."/>
            <person name="Liu H."/>
            <person name="Zhao H."/>
            <person name="Xu D."/>
            <person name="Zhang Y."/>
        </authorList>
    </citation>
    <scope>NUCLEOTIDE SEQUENCE [LARGE SCALE GENOMIC DNA]</scope>
    <source>
        <strain evidence="2">cv. Yunnan</strain>
    </source>
</reference>
<dbReference type="EMBL" id="CM042045">
    <property type="protein sequence ID" value="KAI3683986.1"/>
    <property type="molecule type" value="Genomic_DNA"/>
</dbReference>
<gene>
    <name evidence="1" type="ORF">L1987_84503</name>
</gene>
<organism evidence="1 2">
    <name type="scientific">Smallanthus sonchifolius</name>
    <dbReference type="NCBI Taxonomy" id="185202"/>
    <lineage>
        <taxon>Eukaryota</taxon>
        <taxon>Viridiplantae</taxon>
        <taxon>Streptophyta</taxon>
        <taxon>Embryophyta</taxon>
        <taxon>Tracheophyta</taxon>
        <taxon>Spermatophyta</taxon>
        <taxon>Magnoliopsida</taxon>
        <taxon>eudicotyledons</taxon>
        <taxon>Gunneridae</taxon>
        <taxon>Pentapetalae</taxon>
        <taxon>asterids</taxon>
        <taxon>campanulids</taxon>
        <taxon>Asterales</taxon>
        <taxon>Asteraceae</taxon>
        <taxon>Asteroideae</taxon>
        <taxon>Heliantheae alliance</taxon>
        <taxon>Millerieae</taxon>
        <taxon>Smallanthus</taxon>
    </lineage>
</organism>
<dbReference type="Proteomes" id="UP001056120">
    <property type="component" value="Linkage Group LG28"/>
</dbReference>
<sequence>MATSTTLPVQQLQGSTYNHPCADLLDGGRRREYDIAVPLYRASMRGNMETAKLFLEGREYLVRVDMELQNGDGNTAFCLAAISGNVDMVKIMVEKNQALPNICGSKNMMLLYLAAFHGNHDIYDVAIRILEDNKELPQDKHSWDVM</sequence>
<comment type="caution">
    <text evidence="1">The sequence shown here is derived from an EMBL/GenBank/DDBJ whole genome shotgun (WGS) entry which is preliminary data.</text>
</comment>